<accession>A0AAD4DGM7</accession>
<organism evidence="8 9">
    <name type="scientific">Linnemannia exigua</name>
    <dbReference type="NCBI Taxonomy" id="604196"/>
    <lineage>
        <taxon>Eukaryota</taxon>
        <taxon>Fungi</taxon>
        <taxon>Fungi incertae sedis</taxon>
        <taxon>Mucoromycota</taxon>
        <taxon>Mortierellomycotina</taxon>
        <taxon>Mortierellomycetes</taxon>
        <taxon>Mortierellales</taxon>
        <taxon>Mortierellaceae</taxon>
        <taxon>Linnemannia</taxon>
    </lineage>
</organism>
<keyword evidence="4 6" id="KW-1133">Transmembrane helix</keyword>
<dbReference type="PANTHER" id="PTHR43294">
    <property type="entry name" value="SODIUM/POTASSIUM-TRANSPORTING ATPASE SUBUNIT ALPHA"/>
    <property type="match status" value="1"/>
</dbReference>
<dbReference type="SUPFAM" id="SSF81660">
    <property type="entry name" value="Metal cation-transporting ATPase, ATP-binding domain N"/>
    <property type="match status" value="1"/>
</dbReference>
<dbReference type="PRINTS" id="PR00121">
    <property type="entry name" value="NAKATPASE"/>
</dbReference>
<dbReference type="GO" id="GO:0005886">
    <property type="term" value="C:plasma membrane"/>
    <property type="evidence" value="ECO:0007669"/>
    <property type="project" value="UniProtKB-SubCell"/>
</dbReference>
<evidence type="ECO:0000256" key="2">
    <source>
        <dbReference type="ARBA" id="ARBA00022475"/>
    </source>
</evidence>
<evidence type="ECO:0000313" key="9">
    <source>
        <dbReference type="Proteomes" id="UP001194580"/>
    </source>
</evidence>
<dbReference type="GO" id="GO:0030007">
    <property type="term" value="P:intracellular potassium ion homeostasis"/>
    <property type="evidence" value="ECO:0007669"/>
    <property type="project" value="TreeGrafter"/>
</dbReference>
<dbReference type="AlphaFoldDB" id="A0AAD4DGM7"/>
<dbReference type="InterPro" id="IPR023299">
    <property type="entry name" value="ATPase_P-typ_cyto_dom_N"/>
</dbReference>
<dbReference type="GO" id="GO:0005524">
    <property type="term" value="F:ATP binding"/>
    <property type="evidence" value="ECO:0007669"/>
    <property type="project" value="InterPro"/>
</dbReference>
<evidence type="ECO:0000256" key="4">
    <source>
        <dbReference type="ARBA" id="ARBA00022989"/>
    </source>
</evidence>
<dbReference type="InterPro" id="IPR001757">
    <property type="entry name" value="P_typ_ATPase"/>
</dbReference>
<feature type="non-terminal residue" evidence="8">
    <location>
        <position position="1"/>
    </location>
</feature>
<dbReference type="GO" id="GO:1902600">
    <property type="term" value="P:proton transmembrane transport"/>
    <property type="evidence" value="ECO:0007669"/>
    <property type="project" value="TreeGrafter"/>
</dbReference>
<feature type="transmembrane region" description="Helical" evidence="6">
    <location>
        <begin position="552"/>
        <end position="574"/>
    </location>
</feature>
<evidence type="ECO:0000256" key="3">
    <source>
        <dbReference type="ARBA" id="ARBA00022692"/>
    </source>
</evidence>
<dbReference type="GO" id="GO:0016887">
    <property type="term" value="F:ATP hydrolysis activity"/>
    <property type="evidence" value="ECO:0007669"/>
    <property type="project" value="InterPro"/>
</dbReference>
<feature type="transmembrane region" description="Helical" evidence="6">
    <location>
        <begin position="595"/>
        <end position="612"/>
    </location>
</feature>
<name>A0AAD4DGM7_9FUNG</name>
<dbReference type="Pfam" id="PF00689">
    <property type="entry name" value="Cation_ATPase_C"/>
    <property type="match status" value="1"/>
</dbReference>
<feature type="transmembrane region" description="Helical" evidence="6">
    <location>
        <begin position="632"/>
        <end position="648"/>
    </location>
</feature>
<dbReference type="InterPro" id="IPR023214">
    <property type="entry name" value="HAD_sf"/>
</dbReference>
<dbReference type="Gene3D" id="3.40.1110.10">
    <property type="entry name" value="Calcium-transporting ATPase, cytoplasmic domain N"/>
    <property type="match status" value="1"/>
</dbReference>
<dbReference type="Pfam" id="PF13246">
    <property type="entry name" value="Cation_ATPase"/>
    <property type="match status" value="1"/>
</dbReference>
<dbReference type="EMBL" id="JAAAIL010000255">
    <property type="protein sequence ID" value="KAG0277691.1"/>
    <property type="molecule type" value="Genomic_DNA"/>
</dbReference>
<keyword evidence="9" id="KW-1185">Reference proteome</keyword>
<dbReference type="NCBIfam" id="TIGR01494">
    <property type="entry name" value="ATPase_P-type"/>
    <property type="match status" value="1"/>
</dbReference>
<comment type="subcellular location">
    <subcellularLocation>
        <location evidence="1">Cell membrane</location>
        <topology evidence="1">Multi-pass membrane protein</topology>
    </subcellularLocation>
</comment>
<sequence>PDDDHLSLSLRQLQLATLLCNNAKFDPETMSLPLVERKVLGDATDSALLRFAHQVSDTSVLSPSFERTFEIPFNSRNKWMMTVHQGSRTNPQVIKTLFGANIMDANNTAANEKDDMLVFVKGAPDVLLPYCSSFWSATTKNGHQPLTPEWVAELTRMQTTWSRGGKRVLMLCKGRYSPYLAQHNLSMAGSSTSNAIQEELTRQGLQELCILGLVGIMDPPRAEIKDTIRACRGAGARFFMVTGDFGLTATAIAKQIGLFSTEREPHTYENIMDPSLSASSHGYEKSTSDVSLQQVEVGRPRFREGTSLVLTGSDLAKMSPGEWDLVCTYEEIVFARTSPEQKLRIVTEFQHRDGVVAVTGDGVNDAPALKAADVGVAVVTGSDVAIEAADLILLGGFDAIPEAIRLGRLAFQNLQKVIGYLLPAGSWSEVWPVLINVFLGAPLSLSSFLMVIVCCFTDAFPCTALVMEQEEFDLLSLQPRNSKKEHLITLKIYAQSYFFIGNTMTFFCNMFFFLYLKEYTGVGFSDLVFTFGNIPEEKLAARGITLDEFNGYYVNTAQCVCFVTLVILQWGNILSVRNRRMSILQADPFRKQRRNFWLFLGILASFLVAVLVTETPGIQEIMLTNSVPIKYWLLPLPCALFIIVADDVRKLIVRVFPKSFLARIAW</sequence>
<evidence type="ECO:0000256" key="6">
    <source>
        <dbReference type="SAM" id="Phobius"/>
    </source>
</evidence>
<dbReference type="InterPro" id="IPR036412">
    <property type="entry name" value="HAD-like_sf"/>
</dbReference>
<dbReference type="InterPro" id="IPR050510">
    <property type="entry name" value="Cation_transp_ATPase_P-type"/>
</dbReference>
<dbReference type="SUPFAM" id="SSF81665">
    <property type="entry name" value="Calcium ATPase, transmembrane domain M"/>
    <property type="match status" value="1"/>
</dbReference>
<dbReference type="Gene3D" id="1.20.1110.10">
    <property type="entry name" value="Calcium-transporting ATPase, transmembrane domain"/>
    <property type="match status" value="1"/>
</dbReference>
<evidence type="ECO:0000313" key="8">
    <source>
        <dbReference type="EMBL" id="KAG0277691.1"/>
    </source>
</evidence>
<dbReference type="InterPro" id="IPR023298">
    <property type="entry name" value="ATPase_P-typ_TM_dom_sf"/>
</dbReference>
<evidence type="ECO:0000259" key="7">
    <source>
        <dbReference type="Pfam" id="PF00689"/>
    </source>
</evidence>
<dbReference type="PRINTS" id="PR00119">
    <property type="entry name" value="CATATPASE"/>
</dbReference>
<dbReference type="GO" id="GO:0006883">
    <property type="term" value="P:intracellular sodium ion homeostasis"/>
    <property type="evidence" value="ECO:0007669"/>
    <property type="project" value="TreeGrafter"/>
</dbReference>
<dbReference type="PANTHER" id="PTHR43294:SF21">
    <property type="entry name" value="CATION TRANSPORTING ATPASE"/>
    <property type="match status" value="1"/>
</dbReference>
<dbReference type="GO" id="GO:0036376">
    <property type="term" value="P:sodium ion export across plasma membrane"/>
    <property type="evidence" value="ECO:0007669"/>
    <property type="project" value="TreeGrafter"/>
</dbReference>
<keyword evidence="2" id="KW-1003">Cell membrane</keyword>
<dbReference type="GO" id="GO:1990573">
    <property type="term" value="P:potassium ion import across plasma membrane"/>
    <property type="evidence" value="ECO:0007669"/>
    <property type="project" value="TreeGrafter"/>
</dbReference>
<reference evidence="8" key="1">
    <citation type="journal article" date="2020" name="Fungal Divers.">
        <title>Resolving the Mortierellaceae phylogeny through synthesis of multi-gene phylogenetics and phylogenomics.</title>
        <authorList>
            <person name="Vandepol N."/>
            <person name="Liber J."/>
            <person name="Desiro A."/>
            <person name="Na H."/>
            <person name="Kennedy M."/>
            <person name="Barry K."/>
            <person name="Grigoriev I.V."/>
            <person name="Miller A.N."/>
            <person name="O'Donnell K."/>
            <person name="Stajich J.E."/>
            <person name="Bonito G."/>
        </authorList>
    </citation>
    <scope>NUCLEOTIDE SEQUENCE</scope>
    <source>
        <strain evidence="8">NRRL 28262</strain>
    </source>
</reference>
<dbReference type="Gene3D" id="3.40.50.1000">
    <property type="entry name" value="HAD superfamily/HAD-like"/>
    <property type="match status" value="1"/>
</dbReference>
<evidence type="ECO:0000256" key="1">
    <source>
        <dbReference type="ARBA" id="ARBA00004651"/>
    </source>
</evidence>
<protein>
    <recommendedName>
        <fullName evidence="7">Cation-transporting P-type ATPase C-terminal domain-containing protein</fullName>
    </recommendedName>
</protein>
<evidence type="ECO:0000256" key="5">
    <source>
        <dbReference type="ARBA" id="ARBA00023136"/>
    </source>
</evidence>
<feature type="transmembrane region" description="Helical" evidence="6">
    <location>
        <begin position="488"/>
        <end position="516"/>
    </location>
</feature>
<dbReference type="SUPFAM" id="SSF56784">
    <property type="entry name" value="HAD-like"/>
    <property type="match status" value="1"/>
</dbReference>
<dbReference type="Proteomes" id="UP001194580">
    <property type="component" value="Unassembled WGS sequence"/>
</dbReference>
<comment type="caution">
    <text evidence="8">The sequence shown here is derived from an EMBL/GenBank/DDBJ whole genome shotgun (WGS) entry which is preliminary data.</text>
</comment>
<keyword evidence="3 6" id="KW-0812">Transmembrane</keyword>
<feature type="domain" description="Cation-transporting P-type ATPase C-terminal" evidence="7">
    <location>
        <begin position="442"/>
        <end position="652"/>
    </location>
</feature>
<proteinExistence type="predicted"/>
<dbReference type="GO" id="GO:0005391">
    <property type="term" value="F:P-type sodium:potassium-exchanging transporter activity"/>
    <property type="evidence" value="ECO:0007669"/>
    <property type="project" value="TreeGrafter"/>
</dbReference>
<dbReference type="InterPro" id="IPR006068">
    <property type="entry name" value="ATPase_P-typ_cation-transptr_C"/>
</dbReference>
<gene>
    <name evidence="8" type="ORF">BGZ95_005504</name>
</gene>
<keyword evidence="5 6" id="KW-0472">Membrane</keyword>